<evidence type="ECO:0000313" key="3">
    <source>
        <dbReference type="Proteomes" id="UP000652761"/>
    </source>
</evidence>
<proteinExistence type="predicted"/>
<dbReference type="AlphaFoldDB" id="A0A843WT66"/>
<feature type="compositionally biased region" description="Gly residues" evidence="1">
    <location>
        <begin position="217"/>
        <end position="228"/>
    </location>
</feature>
<keyword evidence="3" id="KW-1185">Reference proteome</keyword>
<feature type="region of interest" description="Disordered" evidence="1">
    <location>
        <begin position="71"/>
        <end position="96"/>
    </location>
</feature>
<sequence>MRYRHACQSFDVQKEDKKCSSSRYTNLIFRFMKVAEAASCSEEAYDIAVAEIPKILGKVIESMNGLSMQSNTRIDSTSNCHVQDPPKASTKGRKCEKRIPSALEKIRKRSKASKKCNQTPTAVNYDQNTIHIFESTLPPTIEKKQKTKNKIADSENETYIAEASGRATRGVARSGNGSTGKWEQNDYLSRTAKGGAAKAPKPPEQVSRTRFAENLDGEGGGAEGGDDV</sequence>
<feature type="compositionally biased region" description="Polar residues" evidence="1">
    <location>
        <begin position="71"/>
        <end position="81"/>
    </location>
</feature>
<accession>A0A843WT66</accession>
<gene>
    <name evidence="2" type="ORF">Taro_041329</name>
</gene>
<evidence type="ECO:0000256" key="1">
    <source>
        <dbReference type="SAM" id="MobiDB-lite"/>
    </source>
</evidence>
<feature type="compositionally biased region" description="Polar residues" evidence="1">
    <location>
        <begin position="175"/>
        <end position="188"/>
    </location>
</feature>
<reference evidence="2" key="1">
    <citation type="submission" date="2017-07" db="EMBL/GenBank/DDBJ databases">
        <title>Taro Niue Genome Assembly and Annotation.</title>
        <authorList>
            <person name="Atibalentja N."/>
            <person name="Keating K."/>
            <person name="Fields C.J."/>
        </authorList>
    </citation>
    <scope>NUCLEOTIDE SEQUENCE</scope>
    <source>
        <strain evidence="2">Niue_2</strain>
        <tissue evidence="2">Leaf</tissue>
    </source>
</reference>
<feature type="region of interest" description="Disordered" evidence="1">
    <location>
        <begin position="162"/>
        <end position="228"/>
    </location>
</feature>
<evidence type="ECO:0000313" key="2">
    <source>
        <dbReference type="EMBL" id="MQM08471.1"/>
    </source>
</evidence>
<organism evidence="2 3">
    <name type="scientific">Colocasia esculenta</name>
    <name type="common">Wild taro</name>
    <name type="synonym">Arum esculentum</name>
    <dbReference type="NCBI Taxonomy" id="4460"/>
    <lineage>
        <taxon>Eukaryota</taxon>
        <taxon>Viridiplantae</taxon>
        <taxon>Streptophyta</taxon>
        <taxon>Embryophyta</taxon>
        <taxon>Tracheophyta</taxon>
        <taxon>Spermatophyta</taxon>
        <taxon>Magnoliopsida</taxon>
        <taxon>Liliopsida</taxon>
        <taxon>Araceae</taxon>
        <taxon>Aroideae</taxon>
        <taxon>Colocasieae</taxon>
        <taxon>Colocasia</taxon>
    </lineage>
</organism>
<comment type="caution">
    <text evidence="2">The sequence shown here is derived from an EMBL/GenBank/DDBJ whole genome shotgun (WGS) entry which is preliminary data.</text>
</comment>
<dbReference type="Proteomes" id="UP000652761">
    <property type="component" value="Unassembled WGS sequence"/>
</dbReference>
<protein>
    <submittedName>
        <fullName evidence="2">Uncharacterized protein</fullName>
    </submittedName>
</protein>
<name>A0A843WT66_COLES</name>
<dbReference type="EMBL" id="NMUH01004130">
    <property type="protein sequence ID" value="MQM08471.1"/>
    <property type="molecule type" value="Genomic_DNA"/>
</dbReference>